<dbReference type="SUPFAM" id="SSF52540">
    <property type="entry name" value="P-loop containing nucleoside triphosphate hydrolases"/>
    <property type="match status" value="1"/>
</dbReference>
<dbReference type="InterPro" id="IPR002182">
    <property type="entry name" value="NB-ARC"/>
</dbReference>
<dbReference type="InterPro" id="IPR027417">
    <property type="entry name" value="P-loop_NTPase"/>
</dbReference>
<dbReference type="PANTHER" id="PTHR46082">
    <property type="entry name" value="ATP/GTP-BINDING PROTEIN-RELATED"/>
    <property type="match status" value="1"/>
</dbReference>
<dbReference type="Pfam" id="PF00931">
    <property type="entry name" value="NB-ARC"/>
    <property type="match status" value="1"/>
</dbReference>
<reference evidence="2" key="1">
    <citation type="submission" date="2020-01" db="EMBL/GenBank/DDBJ databases">
        <title>Insect and environment-associated Actinomycetes.</title>
        <authorList>
            <person name="Currrie C."/>
            <person name="Chevrette M."/>
            <person name="Carlson C."/>
            <person name="Stubbendieck R."/>
            <person name="Wendt-Pienkowski E."/>
        </authorList>
    </citation>
    <scope>NUCLEOTIDE SEQUENCE</scope>
    <source>
        <strain evidence="2">SID12501</strain>
    </source>
</reference>
<dbReference type="Pfam" id="PF13424">
    <property type="entry name" value="TPR_12"/>
    <property type="match status" value="1"/>
</dbReference>
<gene>
    <name evidence="2" type="ORF">G3I71_02075</name>
</gene>
<evidence type="ECO:0000313" key="2">
    <source>
        <dbReference type="EMBL" id="NEC84678.1"/>
    </source>
</evidence>
<protein>
    <submittedName>
        <fullName evidence="2">Tetratricopeptide repeat protein</fullName>
    </submittedName>
</protein>
<dbReference type="PANTHER" id="PTHR46082:SF6">
    <property type="entry name" value="AAA+ ATPASE DOMAIN-CONTAINING PROTEIN-RELATED"/>
    <property type="match status" value="1"/>
</dbReference>
<feature type="domain" description="NB-ARC" evidence="1">
    <location>
        <begin position="56"/>
        <end position="211"/>
    </location>
</feature>
<proteinExistence type="predicted"/>
<dbReference type="Gene3D" id="1.25.40.10">
    <property type="entry name" value="Tetratricopeptide repeat domain"/>
    <property type="match status" value="2"/>
</dbReference>
<dbReference type="InterPro" id="IPR053137">
    <property type="entry name" value="NLR-like"/>
</dbReference>
<dbReference type="Pfam" id="PF13374">
    <property type="entry name" value="TPR_10"/>
    <property type="match status" value="3"/>
</dbReference>
<evidence type="ECO:0000259" key="1">
    <source>
        <dbReference type="Pfam" id="PF00931"/>
    </source>
</evidence>
<comment type="caution">
    <text evidence="2">The sequence shown here is derived from an EMBL/GenBank/DDBJ whole genome shotgun (WGS) entry which is preliminary data.</text>
</comment>
<dbReference type="Gene3D" id="3.40.50.300">
    <property type="entry name" value="P-loop containing nucleotide triphosphate hydrolases"/>
    <property type="match status" value="1"/>
</dbReference>
<dbReference type="InterPro" id="IPR011990">
    <property type="entry name" value="TPR-like_helical_dom_sf"/>
</dbReference>
<dbReference type="AlphaFoldDB" id="A0A6B3BHI8"/>
<dbReference type="PRINTS" id="PR00381">
    <property type="entry name" value="KINESINLIGHT"/>
</dbReference>
<accession>A0A6B3BHI8</accession>
<dbReference type="EMBL" id="JAAGLU010000002">
    <property type="protein sequence ID" value="NEC84678.1"/>
    <property type="molecule type" value="Genomic_DNA"/>
</dbReference>
<dbReference type="SUPFAM" id="SSF48452">
    <property type="entry name" value="TPR-like"/>
    <property type="match status" value="2"/>
</dbReference>
<sequence length="657" mass="71033">MNTGGGDFLGTAMTGDNATAVQLPREALVPAAEVQAPPGLDNLPVRPATFVGRARELERLDTALSSGGQAVIQAVHGLGGIGKSTLAAHWAATRPHGHALVRWISADGPAAVQQGLADLATALQPALAKALTAEALAERAAQWLATHTGWLIVLDNVNDPADITGLLARARDGRFLITSRLATAWTNATTVLRLDILDPDESLDLFTRITTDQHPGRDLDGAADLCEELGHLPLAIEQAAAYLAQNPLTTPRAYLALLAEYPAAMYRNGAATTPAERTIARIWNITLGRIIELQPAAADLLRTLAWYAPDHIPTTLTGPADPPTQNAALGLLTAYSMITPDPATGTLSIHRLVPPPARTPDPEPDDPHRTLHHVAQAREQATANLRTALPNTWDTPATWPTWRTLLPHIDAFADRATHETDTATTADILNRTGNFLDNQGQHARAIRHLQRALANRTRVLGEDHPSTLTSRNNLAYAYQSAGNLSRAIPLYEQTITDMVRVLGEDHPSTLTSRNNLAGAYESAGNLSRAIPLYEQTLTDRTRVLGEDHPDTLTSRNNLAGAYQSAGNLSRAIPLYEQTLTDRTRVLGEDHPSTLTSRNNLASAYRAARRLLEAIAMYQRTLQDMVRVLGDNHPDTRTTRNNLASALEKRAVDGPKLW</sequence>
<name>A0A6B3BHI8_9ACTN</name>
<dbReference type="GO" id="GO:0043531">
    <property type="term" value="F:ADP binding"/>
    <property type="evidence" value="ECO:0007669"/>
    <property type="project" value="InterPro"/>
</dbReference>
<organism evidence="2">
    <name type="scientific">Streptomyces sp. SID12501</name>
    <dbReference type="NCBI Taxonomy" id="2706042"/>
    <lineage>
        <taxon>Bacteria</taxon>
        <taxon>Bacillati</taxon>
        <taxon>Actinomycetota</taxon>
        <taxon>Actinomycetes</taxon>
        <taxon>Kitasatosporales</taxon>
        <taxon>Streptomycetaceae</taxon>
        <taxon>Streptomyces</taxon>
    </lineage>
</organism>